<comment type="pathway">
    <text evidence="2 6">Amino-acid biosynthesis; L-valine biosynthesis; L-valine from pyruvate: step 1/4.</text>
</comment>
<keyword evidence="4 6" id="KW-0028">Amino-acid biosynthesis</keyword>
<dbReference type="UniPathway" id="UPA00049">
    <property type="reaction ID" value="UER00059"/>
</dbReference>
<keyword evidence="5 6" id="KW-0100">Branched-chain amino acid biosynthesis</keyword>
<gene>
    <name evidence="8" type="ORF">AEth_01861</name>
</gene>
<dbReference type="GO" id="GO:0003984">
    <property type="term" value="F:acetolactate synthase activity"/>
    <property type="evidence" value="ECO:0007669"/>
    <property type="project" value="UniProtKB-UniRule"/>
</dbReference>
<reference evidence="9" key="1">
    <citation type="submission" date="2019-01" db="EMBL/GenBank/DDBJ databases">
        <title>Anaerobic oxidation of ethane by archaea from a marine hydrocarbon seep.</title>
        <authorList>
            <person name="Musat F."/>
        </authorList>
    </citation>
    <scope>NUCLEOTIDE SEQUENCE [LARGE SCALE GENOMIC DNA]</scope>
</reference>
<dbReference type="Gene3D" id="3.30.70.260">
    <property type="match status" value="1"/>
</dbReference>
<dbReference type="InterPro" id="IPR002912">
    <property type="entry name" value="ACT_dom"/>
</dbReference>
<evidence type="ECO:0000313" key="8">
    <source>
        <dbReference type="EMBL" id="RZB28601.1"/>
    </source>
</evidence>
<comment type="pathway">
    <text evidence="1 6">Amino-acid biosynthesis; L-isoleucine biosynthesis; L-isoleucine from 2-oxobutanoate: step 1/4.</text>
</comment>
<dbReference type="CDD" id="cd04878">
    <property type="entry name" value="ACT_AHAS"/>
    <property type="match status" value="1"/>
</dbReference>
<comment type="catalytic activity">
    <reaction evidence="6">
        <text>2 pyruvate + H(+) = (2S)-2-acetolactate + CO2</text>
        <dbReference type="Rhea" id="RHEA:25249"/>
        <dbReference type="ChEBI" id="CHEBI:15361"/>
        <dbReference type="ChEBI" id="CHEBI:15378"/>
        <dbReference type="ChEBI" id="CHEBI:16526"/>
        <dbReference type="ChEBI" id="CHEBI:58476"/>
        <dbReference type="EC" id="2.2.1.6"/>
    </reaction>
</comment>
<dbReference type="PANTHER" id="PTHR30239">
    <property type="entry name" value="ACETOLACTATE SYNTHASE SMALL SUBUNIT"/>
    <property type="match status" value="1"/>
</dbReference>
<comment type="similarity">
    <text evidence="3 6">Belongs to the acetolactate synthase small subunit family.</text>
</comment>
<dbReference type="SUPFAM" id="SSF55021">
    <property type="entry name" value="ACT-like"/>
    <property type="match status" value="2"/>
</dbReference>
<sequence length="171" mass="18805">MRHTIAALVENRPGVLTKVSGLFSRRRFNIESLAVGVTERPDVSRITIVVAGDSAVLEQVLKQLNKLIDIIHVTELSPKDSVSRELALIKVVVDSRTRSEVMQIVDVFRAKIIDVATDSLIVEVTGDRSKVAAMEQLLSRFGIKELVRTGDIALHRSSITAEDIAHQGDVN</sequence>
<dbReference type="GO" id="GO:1990610">
    <property type="term" value="F:acetolactate synthase regulator activity"/>
    <property type="evidence" value="ECO:0007669"/>
    <property type="project" value="UniProtKB-UniRule"/>
</dbReference>
<dbReference type="UniPathway" id="UPA00047">
    <property type="reaction ID" value="UER00055"/>
</dbReference>
<dbReference type="InterPro" id="IPR045865">
    <property type="entry name" value="ACT-like_dom_sf"/>
</dbReference>
<feature type="domain" description="ACT" evidence="7">
    <location>
        <begin position="4"/>
        <end position="78"/>
    </location>
</feature>
<dbReference type="NCBIfam" id="NF008864">
    <property type="entry name" value="PRK11895.1"/>
    <property type="match status" value="1"/>
</dbReference>
<comment type="function">
    <text evidence="6">Catalyzes the conversion of 2 pyruvate molecules into acetolactate in the first common step of the biosynthetic pathway of the branched-amino acids such as leucine, isoleucine, and valine.</text>
</comment>
<comment type="subunit">
    <text evidence="6">Dimer of large and small chains.</text>
</comment>
<dbReference type="NCBIfam" id="TIGR00119">
    <property type="entry name" value="acolac_sm"/>
    <property type="match status" value="1"/>
</dbReference>
<dbReference type="PROSITE" id="PS51671">
    <property type="entry name" value="ACT"/>
    <property type="match status" value="1"/>
</dbReference>
<evidence type="ECO:0000256" key="1">
    <source>
        <dbReference type="ARBA" id="ARBA00004974"/>
    </source>
</evidence>
<dbReference type="EC" id="2.2.1.6" evidence="6"/>
<evidence type="ECO:0000256" key="3">
    <source>
        <dbReference type="ARBA" id="ARBA00006341"/>
    </source>
</evidence>
<dbReference type="AlphaFoldDB" id="A0A8B3S0E6"/>
<keyword evidence="6 8" id="KW-0808">Transferase</keyword>
<name>A0A8B3S0E6_9EURY</name>
<evidence type="ECO:0000256" key="2">
    <source>
        <dbReference type="ARBA" id="ARBA00005025"/>
    </source>
</evidence>
<dbReference type="EMBL" id="RPGO01000040">
    <property type="protein sequence ID" value="RZB28601.1"/>
    <property type="molecule type" value="Genomic_DNA"/>
</dbReference>
<dbReference type="Proteomes" id="UP000291831">
    <property type="component" value="Unassembled WGS sequence"/>
</dbReference>
<dbReference type="FunFam" id="3.30.70.260:FF:000001">
    <property type="entry name" value="Acetolactate synthase, small subunit"/>
    <property type="match status" value="1"/>
</dbReference>
<dbReference type="FunFam" id="3.30.70.1150:FF:000001">
    <property type="entry name" value="Acetolactate synthase small subunit"/>
    <property type="match status" value="1"/>
</dbReference>
<dbReference type="InterPro" id="IPR004789">
    <property type="entry name" value="Acetalactate_synth_ssu"/>
</dbReference>
<evidence type="ECO:0000256" key="4">
    <source>
        <dbReference type="ARBA" id="ARBA00022605"/>
    </source>
</evidence>
<organism evidence="8 9">
    <name type="scientific">Candidatus Argoarchaeum ethanivorans</name>
    <dbReference type="NCBI Taxonomy" id="2608793"/>
    <lineage>
        <taxon>Archaea</taxon>
        <taxon>Methanobacteriati</taxon>
        <taxon>Methanobacteriota</taxon>
        <taxon>Stenosarchaea group</taxon>
        <taxon>Methanomicrobia</taxon>
        <taxon>Methanosarcinales</taxon>
        <taxon>Methanosarcinales incertae sedis</taxon>
        <taxon>GOM Arc I cluster</taxon>
        <taxon>Candidatus Argoarchaeum</taxon>
    </lineage>
</organism>
<evidence type="ECO:0000256" key="5">
    <source>
        <dbReference type="ARBA" id="ARBA00023304"/>
    </source>
</evidence>
<evidence type="ECO:0000313" key="9">
    <source>
        <dbReference type="Proteomes" id="UP000291831"/>
    </source>
</evidence>
<comment type="caution">
    <text evidence="8">The sequence shown here is derived from an EMBL/GenBank/DDBJ whole genome shotgun (WGS) entry which is preliminary data.</text>
</comment>
<dbReference type="GO" id="GO:0005829">
    <property type="term" value="C:cytosol"/>
    <property type="evidence" value="ECO:0007669"/>
    <property type="project" value="TreeGrafter"/>
</dbReference>
<dbReference type="GO" id="GO:0009099">
    <property type="term" value="P:L-valine biosynthetic process"/>
    <property type="evidence" value="ECO:0007669"/>
    <property type="project" value="UniProtKB-UniRule"/>
</dbReference>
<dbReference type="InterPro" id="IPR039557">
    <property type="entry name" value="AHAS_ACT"/>
</dbReference>
<dbReference type="Pfam" id="PF10369">
    <property type="entry name" value="ALS_ss_C"/>
    <property type="match status" value="1"/>
</dbReference>
<dbReference type="InterPro" id="IPR054480">
    <property type="entry name" value="AHAS_small-like_ACT"/>
</dbReference>
<dbReference type="InterPro" id="IPR027271">
    <property type="entry name" value="Acetolactate_synth/TF_NikR_C"/>
</dbReference>
<dbReference type="Gene3D" id="3.30.70.1150">
    <property type="entry name" value="ACT-like. Chain A, domain 2"/>
    <property type="match status" value="1"/>
</dbReference>
<protein>
    <recommendedName>
        <fullName evidence="6">Acetolactate synthase small subunit</fullName>
        <shortName evidence="6">AHAS</shortName>
        <shortName evidence="6">ALS</shortName>
        <ecNumber evidence="6">2.2.1.6</ecNumber>
    </recommendedName>
    <alternativeName>
        <fullName evidence="6">Acetohydroxy-acid synthase small subunit</fullName>
    </alternativeName>
</protein>
<evidence type="ECO:0000256" key="6">
    <source>
        <dbReference type="RuleBase" id="RU368092"/>
    </source>
</evidence>
<dbReference type="InterPro" id="IPR019455">
    <property type="entry name" value="Acetolactate_synth_ssu_C"/>
</dbReference>
<dbReference type="Pfam" id="PF22629">
    <property type="entry name" value="ACT_AHAS_ss"/>
    <property type="match status" value="1"/>
</dbReference>
<accession>A0A8B3S0E6</accession>
<evidence type="ECO:0000259" key="7">
    <source>
        <dbReference type="PROSITE" id="PS51671"/>
    </source>
</evidence>
<dbReference type="PANTHER" id="PTHR30239:SF0">
    <property type="entry name" value="ACETOLACTATE SYNTHASE SMALL SUBUNIT 1, CHLOROPLASTIC"/>
    <property type="match status" value="1"/>
</dbReference>
<proteinExistence type="inferred from homology"/>
<dbReference type="GO" id="GO:0009097">
    <property type="term" value="P:isoleucine biosynthetic process"/>
    <property type="evidence" value="ECO:0007669"/>
    <property type="project" value="UniProtKB-UniRule"/>
</dbReference>